<comment type="caution">
    <text evidence="2">The sequence shown here is derived from an EMBL/GenBank/DDBJ whole genome shotgun (WGS) entry which is preliminary data.</text>
</comment>
<dbReference type="Gene3D" id="3.20.20.140">
    <property type="entry name" value="Metal-dependent hydrolases"/>
    <property type="match status" value="1"/>
</dbReference>
<dbReference type="GO" id="GO:0016788">
    <property type="term" value="F:hydrolase activity, acting on ester bonds"/>
    <property type="evidence" value="ECO:0007669"/>
    <property type="project" value="InterPro"/>
</dbReference>
<organism evidence="2 3">
    <name type="scientific">Novymonas esmeraldas</name>
    <dbReference type="NCBI Taxonomy" id="1808958"/>
    <lineage>
        <taxon>Eukaryota</taxon>
        <taxon>Discoba</taxon>
        <taxon>Euglenozoa</taxon>
        <taxon>Kinetoplastea</taxon>
        <taxon>Metakinetoplastina</taxon>
        <taxon>Trypanosomatida</taxon>
        <taxon>Trypanosomatidae</taxon>
        <taxon>Novymonas</taxon>
    </lineage>
</organism>
<reference evidence="2 3" key="1">
    <citation type="journal article" date="2021" name="MBio">
        <title>A New Model Trypanosomatid, Novymonas esmeraldas: Genomic Perception of Its 'Candidatus Pandoraea novymonadis' Endosymbiont.</title>
        <authorList>
            <person name="Zakharova A."/>
            <person name="Saura A."/>
            <person name="Butenko A."/>
            <person name="Podesvova L."/>
            <person name="Warmusova S."/>
            <person name="Kostygov A.Y."/>
            <person name="Nenarokova A."/>
            <person name="Lukes J."/>
            <person name="Opperdoes F.R."/>
            <person name="Yurchenko V."/>
        </authorList>
    </citation>
    <scope>NUCLEOTIDE SEQUENCE [LARGE SCALE GENOMIC DNA]</scope>
    <source>
        <strain evidence="2 3">E262AT.01</strain>
    </source>
</reference>
<protein>
    <submittedName>
        <fullName evidence="2">TatD related DNase</fullName>
    </submittedName>
</protein>
<feature type="compositionally biased region" description="Low complexity" evidence="1">
    <location>
        <begin position="269"/>
        <end position="284"/>
    </location>
</feature>
<keyword evidence="3" id="KW-1185">Reference proteome</keyword>
<accession>A0AAW0F1S2</accession>
<dbReference type="Pfam" id="PF01026">
    <property type="entry name" value="TatD_DNase"/>
    <property type="match status" value="1"/>
</dbReference>
<evidence type="ECO:0000256" key="1">
    <source>
        <dbReference type="SAM" id="MobiDB-lite"/>
    </source>
</evidence>
<dbReference type="PANTHER" id="PTHR47176">
    <property type="entry name" value="OSJNBA0020J04.13 PROTEIN"/>
    <property type="match status" value="1"/>
</dbReference>
<proteinExistence type="predicted"/>
<name>A0AAW0F1S2_9TRYP</name>
<dbReference type="PANTHER" id="PTHR47176:SF1">
    <property type="entry name" value="OS04G0577500 PROTEIN"/>
    <property type="match status" value="1"/>
</dbReference>
<dbReference type="InterPro" id="IPR032466">
    <property type="entry name" value="Metal_Hydrolase"/>
</dbReference>
<feature type="region of interest" description="Disordered" evidence="1">
    <location>
        <begin position="269"/>
        <end position="291"/>
    </location>
</feature>
<dbReference type="InterPro" id="IPR001130">
    <property type="entry name" value="TatD-like"/>
</dbReference>
<dbReference type="Proteomes" id="UP001430356">
    <property type="component" value="Unassembled WGS sequence"/>
</dbReference>
<evidence type="ECO:0000313" key="3">
    <source>
        <dbReference type="Proteomes" id="UP001430356"/>
    </source>
</evidence>
<dbReference type="EMBL" id="JAECZO010000006">
    <property type="protein sequence ID" value="KAK7200492.1"/>
    <property type="molecule type" value="Genomic_DNA"/>
</dbReference>
<gene>
    <name evidence="2" type="ORF">NESM_000104100</name>
</gene>
<sequence>MIGALSTSAVAAEARGSMRGWTGCRLAYARLCDSHCHLRCGPASMQAVSADPGASAGPTTQSDSARCTVASVMLCGTHPSIDWDAVELASAAPAEALVGFGVHPWFVPDATPHAMDGGNAPTVPATTDSPRGDALDRGCCCVDGATALAATPTLTLVDILRGLEERLQRHPRALVAEIGLDKLRGPPEAVQVDAFTAQLRLAATYHRPVSVHCVRHYGLLLKVLQDLPAEHTPPAIIVHAFTGSLEVAKSLLSLKNKKRAPATRVVETTPGDAAAEATATASTRKTTKRGGSAADAVRIKDRIFFGVGVSTSFTVKNFAAVTLPYLLDARRVLVETDAHYTGVEAPPGAGAGVTVDPREHVESLAGAAELMCAALAQNSEFVAKAEASGTPVEVLLQDALCDSHAQAFRSVSVSPTALDEVKVETHA</sequence>
<evidence type="ECO:0000313" key="2">
    <source>
        <dbReference type="EMBL" id="KAK7200492.1"/>
    </source>
</evidence>
<dbReference type="SUPFAM" id="SSF51556">
    <property type="entry name" value="Metallo-dependent hydrolases"/>
    <property type="match status" value="1"/>
</dbReference>
<dbReference type="AlphaFoldDB" id="A0AAW0F1S2"/>